<evidence type="ECO:0000256" key="1">
    <source>
        <dbReference type="SAM" id="MobiDB-lite"/>
    </source>
</evidence>
<name>A0ABQ8SBA4_PERAM</name>
<keyword evidence="3" id="KW-1185">Reference proteome</keyword>
<organism evidence="2 3">
    <name type="scientific">Periplaneta americana</name>
    <name type="common">American cockroach</name>
    <name type="synonym">Blatta americana</name>
    <dbReference type="NCBI Taxonomy" id="6978"/>
    <lineage>
        <taxon>Eukaryota</taxon>
        <taxon>Metazoa</taxon>
        <taxon>Ecdysozoa</taxon>
        <taxon>Arthropoda</taxon>
        <taxon>Hexapoda</taxon>
        <taxon>Insecta</taxon>
        <taxon>Pterygota</taxon>
        <taxon>Neoptera</taxon>
        <taxon>Polyneoptera</taxon>
        <taxon>Dictyoptera</taxon>
        <taxon>Blattodea</taxon>
        <taxon>Blattoidea</taxon>
        <taxon>Blattidae</taxon>
        <taxon>Blattinae</taxon>
        <taxon>Periplaneta</taxon>
    </lineage>
</organism>
<accession>A0ABQ8SBA4</accession>
<dbReference type="EMBL" id="JAJSOF020000031">
    <property type="protein sequence ID" value="KAJ4431213.1"/>
    <property type="molecule type" value="Genomic_DNA"/>
</dbReference>
<reference evidence="2 3" key="1">
    <citation type="journal article" date="2022" name="Allergy">
        <title>Genome assembly and annotation of Periplaneta americana reveal a comprehensive cockroach allergen profile.</title>
        <authorList>
            <person name="Wang L."/>
            <person name="Xiong Q."/>
            <person name="Saelim N."/>
            <person name="Wang L."/>
            <person name="Nong W."/>
            <person name="Wan A.T."/>
            <person name="Shi M."/>
            <person name="Liu X."/>
            <person name="Cao Q."/>
            <person name="Hui J.H.L."/>
            <person name="Sookrung N."/>
            <person name="Leung T.F."/>
            <person name="Tungtrongchitr A."/>
            <person name="Tsui S.K.W."/>
        </authorList>
    </citation>
    <scope>NUCLEOTIDE SEQUENCE [LARGE SCALE GENOMIC DNA]</scope>
    <source>
        <strain evidence="2">PWHHKU_190912</strain>
    </source>
</reference>
<comment type="caution">
    <text evidence="2">The sequence shown here is derived from an EMBL/GenBank/DDBJ whole genome shotgun (WGS) entry which is preliminary data.</text>
</comment>
<evidence type="ECO:0000313" key="2">
    <source>
        <dbReference type="EMBL" id="KAJ4431213.1"/>
    </source>
</evidence>
<gene>
    <name evidence="2" type="ORF">ANN_19810</name>
</gene>
<proteinExistence type="predicted"/>
<dbReference type="Proteomes" id="UP001148838">
    <property type="component" value="Unassembled WGS sequence"/>
</dbReference>
<evidence type="ECO:0000313" key="3">
    <source>
        <dbReference type="Proteomes" id="UP001148838"/>
    </source>
</evidence>
<feature type="region of interest" description="Disordered" evidence="1">
    <location>
        <begin position="18"/>
        <end position="43"/>
    </location>
</feature>
<sequence length="96" mass="10702">MGPESSTDSYPAFAHIELRKNPGKPQPGNLPQPGIGPRSPGFATRRANRYSTEVSRLGSKPAFDSRLQISVDPMIRQMSQFRFFDSRLDDKGFSSE</sequence>
<protein>
    <submittedName>
        <fullName evidence="2">Uncharacterized protein</fullName>
    </submittedName>
</protein>